<dbReference type="SUPFAM" id="SSF53474">
    <property type="entry name" value="alpha/beta-Hydrolases"/>
    <property type="match status" value="1"/>
</dbReference>
<dbReference type="InterPro" id="IPR050593">
    <property type="entry name" value="LovG"/>
</dbReference>
<organism evidence="4 5">
    <name type="scientific">Acanthosepion pharaonis</name>
    <name type="common">Pharaoh cuttlefish</name>
    <name type="synonym">Sepia pharaonis</name>
    <dbReference type="NCBI Taxonomy" id="158019"/>
    <lineage>
        <taxon>Eukaryota</taxon>
        <taxon>Metazoa</taxon>
        <taxon>Spiralia</taxon>
        <taxon>Lophotrochozoa</taxon>
        <taxon>Mollusca</taxon>
        <taxon>Cephalopoda</taxon>
        <taxon>Coleoidea</taxon>
        <taxon>Decapodiformes</taxon>
        <taxon>Sepiida</taxon>
        <taxon>Sepiina</taxon>
        <taxon>Sepiidae</taxon>
        <taxon>Acanthosepion</taxon>
    </lineage>
</organism>
<keyword evidence="2" id="KW-0378">Hydrolase</keyword>
<feature type="domain" description="Serine hydrolase" evidence="3">
    <location>
        <begin position="11"/>
        <end position="217"/>
    </location>
</feature>
<dbReference type="PANTHER" id="PTHR48070:SF6">
    <property type="entry name" value="ESTERASE OVCA2"/>
    <property type="match status" value="1"/>
</dbReference>
<dbReference type="PANTHER" id="PTHR48070">
    <property type="entry name" value="ESTERASE OVCA2"/>
    <property type="match status" value="1"/>
</dbReference>
<dbReference type="FunFam" id="3.40.50.1820:FF:000073">
    <property type="entry name" value="esterase OVCA2 isoform X6"/>
    <property type="match status" value="1"/>
</dbReference>
<proteinExistence type="inferred from homology"/>
<evidence type="ECO:0000259" key="3">
    <source>
        <dbReference type="Pfam" id="PF03959"/>
    </source>
</evidence>
<dbReference type="GO" id="GO:0016787">
    <property type="term" value="F:hydrolase activity"/>
    <property type="evidence" value="ECO:0007669"/>
    <property type="project" value="UniProtKB-KW"/>
</dbReference>
<evidence type="ECO:0000256" key="1">
    <source>
        <dbReference type="ARBA" id="ARBA00005863"/>
    </source>
</evidence>
<accession>A0A812BSN3</accession>
<comment type="caution">
    <text evidence="4">The sequence shown here is derived from an EMBL/GenBank/DDBJ whole genome shotgun (WGS) entry which is preliminary data.</text>
</comment>
<dbReference type="GO" id="GO:0005634">
    <property type="term" value="C:nucleus"/>
    <property type="evidence" value="ECO:0007669"/>
    <property type="project" value="TreeGrafter"/>
</dbReference>
<reference evidence="4" key="1">
    <citation type="submission" date="2021-01" db="EMBL/GenBank/DDBJ databases">
        <authorList>
            <person name="Li R."/>
            <person name="Bekaert M."/>
        </authorList>
    </citation>
    <scope>NUCLEOTIDE SEQUENCE</scope>
    <source>
        <strain evidence="4">Farmed</strain>
    </source>
</reference>
<gene>
    <name evidence="4" type="ORF">SPHA_23281</name>
</gene>
<dbReference type="GO" id="GO:0005737">
    <property type="term" value="C:cytoplasm"/>
    <property type="evidence" value="ECO:0007669"/>
    <property type="project" value="TreeGrafter"/>
</dbReference>
<evidence type="ECO:0000313" key="4">
    <source>
        <dbReference type="EMBL" id="CAE1242368.1"/>
    </source>
</evidence>
<dbReference type="GO" id="GO:0032526">
    <property type="term" value="P:response to retinoic acid"/>
    <property type="evidence" value="ECO:0007669"/>
    <property type="project" value="TreeGrafter"/>
</dbReference>
<dbReference type="OrthoDB" id="414698at2759"/>
<dbReference type="InterPro" id="IPR029058">
    <property type="entry name" value="AB_hydrolase_fold"/>
</dbReference>
<evidence type="ECO:0000313" key="5">
    <source>
        <dbReference type="Proteomes" id="UP000597762"/>
    </source>
</evidence>
<name>A0A812BSN3_ACAPH</name>
<dbReference type="AlphaFoldDB" id="A0A812BSN3"/>
<sequence>MSATSSSSVTVLRILCIHGYRQNAQSFREKTGAFRKITKNQAELVFLSAPNLVPPHKTEDGESETENHKDLDERGWWFSREDDYFKAQDKTNCAKGYEKSLEVVKQTFLEKGPFDGVLGFSQGAALVSLLCSLQQLNPDGAIKFDFAILVASFKSNSQQHQYLYETKVTIPTLHVFGETDGVIPKDMSEELLQHYENYSTLQHPGGHFLPSSSPQKKIYIQFLEQQIENKKKKKNRLSD</sequence>
<dbReference type="Gene3D" id="3.40.50.1820">
    <property type="entry name" value="alpha/beta hydrolase"/>
    <property type="match status" value="1"/>
</dbReference>
<dbReference type="EMBL" id="CAHIKZ030000861">
    <property type="protein sequence ID" value="CAE1242368.1"/>
    <property type="molecule type" value="Genomic_DNA"/>
</dbReference>
<evidence type="ECO:0000256" key="2">
    <source>
        <dbReference type="ARBA" id="ARBA00022801"/>
    </source>
</evidence>
<protein>
    <submittedName>
        <fullName evidence="4">Esterase GA18864,Esterase CG5412,Esterase AGAP003155,Esterase OVCA2,Esterase AAEL000016</fullName>
    </submittedName>
</protein>
<dbReference type="Pfam" id="PF03959">
    <property type="entry name" value="FSH1"/>
    <property type="match status" value="1"/>
</dbReference>
<dbReference type="Proteomes" id="UP000597762">
    <property type="component" value="Unassembled WGS sequence"/>
</dbReference>
<comment type="similarity">
    <text evidence="1">Belongs to the LovG family.</text>
</comment>
<dbReference type="InterPro" id="IPR005645">
    <property type="entry name" value="FSH-like_dom"/>
</dbReference>
<keyword evidence="5" id="KW-1185">Reference proteome</keyword>